<evidence type="ECO:0000256" key="6">
    <source>
        <dbReference type="PIRSR" id="PIRSR001430-2"/>
    </source>
</evidence>
<dbReference type="OrthoDB" id="9811823at2"/>
<name>A0A4Z0QZI8_9FIRM</name>
<dbReference type="PANTHER" id="PTHR11142:SF0">
    <property type="entry name" value="TRNA PSEUDOURIDINE SYNTHASE-LIKE 1"/>
    <property type="match status" value="1"/>
</dbReference>
<keyword evidence="10" id="KW-1185">Reference proteome</keyword>
<gene>
    <name evidence="4 9" type="primary">truA</name>
    <name evidence="9" type="ORF">E4K67_22695</name>
</gene>
<dbReference type="HAMAP" id="MF_00171">
    <property type="entry name" value="TruA"/>
    <property type="match status" value="1"/>
</dbReference>
<dbReference type="Pfam" id="PF01416">
    <property type="entry name" value="PseudoU_synth_1"/>
    <property type="match status" value="2"/>
</dbReference>
<dbReference type="FunFam" id="3.30.70.580:FF:000001">
    <property type="entry name" value="tRNA pseudouridine synthase A"/>
    <property type="match status" value="1"/>
</dbReference>
<dbReference type="AlphaFoldDB" id="A0A4Z0QZI8"/>
<keyword evidence="2 4" id="KW-0819">tRNA processing</keyword>
<dbReference type="RefSeq" id="WP_135550930.1">
    <property type="nucleotide sequence ID" value="NZ_SPQQ01000010.1"/>
</dbReference>
<evidence type="ECO:0000313" key="10">
    <source>
        <dbReference type="Proteomes" id="UP000298460"/>
    </source>
</evidence>
<dbReference type="SUPFAM" id="SSF55120">
    <property type="entry name" value="Pseudouridine synthase"/>
    <property type="match status" value="1"/>
</dbReference>
<accession>A0A4Z0QZI8</accession>
<dbReference type="PIRSF" id="PIRSF001430">
    <property type="entry name" value="tRNA_psdUrid_synth"/>
    <property type="match status" value="1"/>
</dbReference>
<evidence type="ECO:0000256" key="3">
    <source>
        <dbReference type="ARBA" id="ARBA00023235"/>
    </source>
</evidence>
<evidence type="ECO:0000256" key="4">
    <source>
        <dbReference type="HAMAP-Rule" id="MF_00171"/>
    </source>
</evidence>
<comment type="caution">
    <text evidence="4">Lacks conserved residue(s) required for the propagation of feature annotation.</text>
</comment>
<dbReference type="EC" id="5.4.99.12" evidence="4"/>
<reference evidence="9 10" key="1">
    <citation type="submission" date="2019-03" db="EMBL/GenBank/DDBJ databases">
        <title>Draft Genome Sequence of Desulfosporosinus fructosivorans Strain 63.6F, Isolated from Marine Sediment in the Baltic Sea.</title>
        <authorList>
            <person name="Hausmann B."/>
            <person name="Vandieken V."/>
            <person name="Pjevac P."/>
            <person name="Schreck K."/>
            <person name="Herbold C.W."/>
            <person name="Loy A."/>
        </authorList>
    </citation>
    <scope>NUCLEOTIDE SEQUENCE [LARGE SCALE GENOMIC DNA]</scope>
    <source>
        <strain evidence="9 10">63.6F</strain>
    </source>
</reference>
<dbReference type="InterPro" id="IPR020103">
    <property type="entry name" value="PsdUridine_synth_cat_dom_sf"/>
</dbReference>
<protein>
    <recommendedName>
        <fullName evidence="4">tRNA pseudouridine synthase A</fullName>
        <ecNumber evidence="4">5.4.99.12</ecNumber>
    </recommendedName>
    <alternativeName>
        <fullName evidence="4">tRNA pseudouridine(38-40) synthase</fullName>
    </alternativeName>
    <alternativeName>
        <fullName evidence="4">tRNA pseudouridylate synthase I</fullName>
    </alternativeName>
    <alternativeName>
        <fullName evidence="4">tRNA-uridine isomerase I</fullName>
    </alternativeName>
</protein>
<comment type="similarity">
    <text evidence="1 4 7">Belongs to the tRNA pseudouridine synthase TruA family.</text>
</comment>
<evidence type="ECO:0000259" key="8">
    <source>
        <dbReference type="Pfam" id="PF01416"/>
    </source>
</evidence>
<proteinExistence type="inferred from homology"/>
<dbReference type="PANTHER" id="PTHR11142">
    <property type="entry name" value="PSEUDOURIDYLATE SYNTHASE"/>
    <property type="match status" value="1"/>
</dbReference>
<dbReference type="EMBL" id="SPQQ01000010">
    <property type="protein sequence ID" value="TGE35928.1"/>
    <property type="molecule type" value="Genomic_DNA"/>
</dbReference>
<evidence type="ECO:0000256" key="7">
    <source>
        <dbReference type="RuleBase" id="RU003792"/>
    </source>
</evidence>
<comment type="function">
    <text evidence="4">Formation of pseudouridine at positions 38, 39 and 40 in the anticodon stem and loop of transfer RNAs.</text>
</comment>
<evidence type="ECO:0000313" key="9">
    <source>
        <dbReference type="EMBL" id="TGE35928.1"/>
    </source>
</evidence>
<dbReference type="NCBIfam" id="TIGR00071">
    <property type="entry name" value="hisT_truA"/>
    <property type="match status" value="1"/>
</dbReference>
<feature type="binding site" evidence="4 6">
    <location>
        <position position="112"/>
    </location>
    <ligand>
        <name>substrate</name>
    </ligand>
</feature>
<dbReference type="InterPro" id="IPR001406">
    <property type="entry name" value="PsdUridine_synth_TruA"/>
</dbReference>
<feature type="domain" description="Pseudouridine synthase I TruA alpha/beta" evidence="8">
    <location>
        <begin position="9"/>
        <end position="104"/>
    </location>
</feature>
<dbReference type="Gene3D" id="3.30.70.580">
    <property type="entry name" value="Pseudouridine synthase I, catalytic domain, N-terminal subdomain"/>
    <property type="match status" value="1"/>
</dbReference>
<comment type="catalytic activity">
    <reaction evidence="4 7">
        <text>uridine(38/39/40) in tRNA = pseudouridine(38/39/40) in tRNA</text>
        <dbReference type="Rhea" id="RHEA:22376"/>
        <dbReference type="Rhea" id="RHEA-COMP:10085"/>
        <dbReference type="Rhea" id="RHEA-COMP:10087"/>
        <dbReference type="ChEBI" id="CHEBI:65314"/>
        <dbReference type="ChEBI" id="CHEBI:65315"/>
        <dbReference type="EC" id="5.4.99.12"/>
    </reaction>
</comment>
<dbReference type="InterPro" id="IPR020097">
    <property type="entry name" value="PsdUridine_synth_TruA_a/b_dom"/>
</dbReference>
<comment type="caution">
    <text evidence="9">The sequence shown here is derived from an EMBL/GenBank/DDBJ whole genome shotgun (WGS) entry which is preliminary data.</text>
</comment>
<dbReference type="Proteomes" id="UP000298460">
    <property type="component" value="Unassembled WGS sequence"/>
</dbReference>
<dbReference type="InterPro" id="IPR020095">
    <property type="entry name" value="PsdUridine_synth_TruA_C"/>
</dbReference>
<keyword evidence="3 4" id="KW-0413">Isomerase</keyword>
<dbReference type="CDD" id="cd02570">
    <property type="entry name" value="PseudoU_synth_EcTruA"/>
    <property type="match status" value="1"/>
</dbReference>
<dbReference type="GO" id="GO:0003723">
    <property type="term" value="F:RNA binding"/>
    <property type="evidence" value="ECO:0007669"/>
    <property type="project" value="InterPro"/>
</dbReference>
<feature type="domain" description="Pseudouridine synthase I TruA alpha/beta" evidence="8">
    <location>
        <begin position="145"/>
        <end position="246"/>
    </location>
</feature>
<comment type="subunit">
    <text evidence="4">Homodimer.</text>
</comment>
<dbReference type="GO" id="GO:0160147">
    <property type="term" value="F:tRNA pseudouridine(38-40) synthase activity"/>
    <property type="evidence" value="ECO:0007669"/>
    <property type="project" value="UniProtKB-EC"/>
</dbReference>
<feature type="active site" description="Nucleophile" evidence="4 5">
    <location>
        <position position="54"/>
    </location>
</feature>
<organism evidence="9 10">
    <name type="scientific">Desulfosporosinus fructosivorans</name>
    <dbReference type="NCBI Taxonomy" id="2018669"/>
    <lineage>
        <taxon>Bacteria</taxon>
        <taxon>Bacillati</taxon>
        <taxon>Bacillota</taxon>
        <taxon>Clostridia</taxon>
        <taxon>Eubacteriales</taxon>
        <taxon>Desulfitobacteriaceae</taxon>
        <taxon>Desulfosporosinus</taxon>
    </lineage>
</organism>
<dbReference type="GO" id="GO:0031119">
    <property type="term" value="P:tRNA pseudouridine synthesis"/>
    <property type="evidence" value="ECO:0007669"/>
    <property type="project" value="UniProtKB-UniRule"/>
</dbReference>
<evidence type="ECO:0000256" key="1">
    <source>
        <dbReference type="ARBA" id="ARBA00009375"/>
    </source>
</evidence>
<evidence type="ECO:0000256" key="5">
    <source>
        <dbReference type="PIRSR" id="PIRSR001430-1"/>
    </source>
</evidence>
<dbReference type="Gene3D" id="3.30.70.660">
    <property type="entry name" value="Pseudouridine synthase I, catalytic domain, C-terminal subdomain"/>
    <property type="match status" value="1"/>
</dbReference>
<dbReference type="InterPro" id="IPR020094">
    <property type="entry name" value="TruA/RsuA/RluB/E/F_N"/>
</dbReference>
<evidence type="ECO:0000256" key="2">
    <source>
        <dbReference type="ARBA" id="ARBA00022694"/>
    </source>
</evidence>
<sequence>MRNIRLKVAYDGTNYHGFQRQHETHGPTIQGTLESVWARLVEEEVTLATAGRTDTGVHASGQVVNFMTQARIPEDKIPKAFNSMLPRDIKILQAECVSDDFNARWSAKWKRYDYQMDNKPIQDVFTRLYACHVPIPLNVALMQEAANLLEGRHNFKTFAAAGGASKTFERTIYRLLVKEDHGLIIVSCVGDGFLYHMVRIIVGTLMDVGKGRIRPQEIPEIIASQERRRAKMIAPAHGLSLVHVNYTEESPFEVFKDLRINDLT</sequence>